<organism evidence="13 14">
    <name type="scientific">Desulfuromonas acetoxidans (strain DSM 684 / 11070)</name>
    <dbReference type="NCBI Taxonomy" id="281689"/>
    <lineage>
        <taxon>Bacteria</taxon>
        <taxon>Pseudomonadati</taxon>
        <taxon>Thermodesulfobacteriota</taxon>
        <taxon>Desulfuromonadia</taxon>
        <taxon>Desulfuromonadales</taxon>
        <taxon>Desulfuromonadaceae</taxon>
        <taxon>Desulfuromonas</taxon>
    </lineage>
</organism>
<dbReference type="OrthoDB" id="5333395at2"/>
<dbReference type="Proteomes" id="UP000005695">
    <property type="component" value="Unassembled WGS sequence"/>
</dbReference>
<evidence type="ECO:0000313" key="13">
    <source>
        <dbReference type="EMBL" id="EAT16682.1"/>
    </source>
</evidence>
<dbReference type="NCBIfam" id="NF004887">
    <property type="entry name" value="PRK06249.1"/>
    <property type="match status" value="1"/>
</dbReference>
<dbReference type="InterPro" id="IPR013752">
    <property type="entry name" value="KPA_reductase"/>
</dbReference>
<dbReference type="EMBL" id="AAEW02000004">
    <property type="protein sequence ID" value="EAT16682.1"/>
    <property type="molecule type" value="Genomic_DNA"/>
</dbReference>
<comment type="function">
    <text evidence="1 10">Catalyzes the NADPH-dependent reduction of ketopantoate into pantoic acid.</text>
</comment>
<dbReference type="InterPro" id="IPR036291">
    <property type="entry name" value="NAD(P)-bd_dom_sf"/>
</dbReference>
<gene>
    <name evidence="13" type="ORF">Dace_2777</name>
</gene>
<keyword evidence="6 10" id="KW-0521">NADP</keyword>
<name>Q1K1V7_DESA6</name>
<evidence type="ECO:0000256" key="7">
    <source>
        <dbReference type="ARBA" id="ARBA00023002"/>
    </source>
</evidence>
<feature type="domain" description="Ketopantoate reductase N-terminal" evidence="11">
    <location>
        <begin position="3"/>
        <end position="150"/>
    </location>
</feature>
<dbReference type="AlphaFoldDB" id="Q1K1V7"/>
<proteinExistence type="inferred from homology"/>
<dbReference type="Pfam" id="PF02558">
    <property type="entry name" value="ApbA"/>
    <property type="match status" value="1"/>
</dbReference>
<accession>Q1K1V7</accession>
<dbReference type="FunFam" id="3.40.50.720:FF:000307">
    <property type="entry name" value="2-dehydropantoate 2-reductase"/>
    <property type="match status" value="1"/>
</dbReference>
<dbReference type="GO" id="GO:0015940">
    <property type="term" value="P:pantothenate biosynthetic process"/>
    <property type="evidence" value="ECO:0007669"/>
    <property type="project" value="UniProtKB-UniPathway"/>
</dbReference>
<evidence type="ECO:0000256" key="8">
    <source>
        <dbReference type="ARBA" id="ARBA00032024"/>
    </source>
</evidence>
<feature type="domain" description="Ketopantoate reductase C-terminal" evidence="12">
    <location>
        <begin position="176"/>
        <end position="300"/>
    </location>
</feature>
<dbReference type="SUPFAM" id="SSF51735">
    <property type="entry name" value="NAD(P)-binding Rossmann-fold domains"/>
    <property type="match status" value="1"/>
</dbReference>
<evidence type="ECO:0000313" key="14">
    <source>
        <dbReference type="Proteomes" id="UP000005695"/>
    </source>
</evidence>
<comment type="similarity">
    <text evidence="3 10">Belongs to the ketopantoate reductase family.</text>
</comment>
<evidence type="ECO:0000256" key="6">
    <source>
        <dbReference type="ARBA" id="ARBA00022857"/>
    </source>
</evidence>
<evidence type="ECO:0000259" key="12">
    <source>
        <dbReference type="Pfam" id="PF08546"/>
    </source>
</evidence>
<dbReference type="GO" id="GO:0008677">
    <property type="term" value="F:2-dehydropantoate 2-reductase activity"/>
    <property type="evidence" value="ECO:0007669"/>
    <property type="project" value="UniProtKB-EC"/>
</dbReference>
<keyword evidence="7 10" id="KW-0560">Oxidoreductase</keyword>
<keyword evidence="10" id="KW-0566">Pantothenate biosynthesis</keyword>
<dbReference type="RefSeq" id="WP_005998786.1">
    <property type="nucleotide sequence ID" value="NZ_AAEW02000004.1"/>
</dbReference>
<dbReference type="GO" id="GO:0005737">
    <property type="term" value="C:cytoplasm"/>
    <property type="evidence" value="ECO:0007669"/>
    <property type="project" value="TreeGrafter"/>
</dbReference>
<reference evidence="13" key="2">
    <citation type="submission" date="2006-05" db="EMBL/GenBank/DDBJ databases">
        <title>Sequencing of the draft genome and assembly of Desulfuromonas acetoxidans DSM 684.</title>
        <authorList>
            <consortium name="US DOE Joint Genome Institute (JGI-PGF)"/>
            <person name="Copeland A."/>
            <person name="Lucas S."/>
            <person name="Lapidus A."/>
            <person name="Barry K."/>
            <person name="Detter J.C."/>
            <person name="Glavina del Rio T."/>
            <person name="Hammon N."/>
            <person name="Israni S."/>
            <person name="Dalin E."/>
            <person name="Tice H."/>
            <person name="Bruce D."/>
            <person name="Pitluck S."/>
            <person name="Richardson P."/>
        </authorList>
    </citation>
    <scope>NUCLEOTIDE SEQUENCE [LARGE SCALE GENOMIC DNA]</scope>
    <source>
        <strain evidence="13">DSM 684</strain>
    </source>
</reference>
<dbReference type="NCBIfam" id="TIGR00745">
    <property type="entry name" value="apbA_panE"/>
    <property type="match status" value="1"/>
</dbReference>
<evidence type="ECO:0000256" key="1">
    <source>
        <dbReference type="ARBA" id="ARBA00002919"/>
    </source>
</evidence>
<dbReference type="Gene3D" id="3.40.50.720">
    <property type="entry name" value="NAD(P)-binding Rossmann-like Domain"/>
    <property type="match status" value="1"/>
</dbReference>
<sequence length="303" mass="33373">MTIAMIGSGALGLYYGARLQQAGEDVHFLLRSDYDAICNKGLTVHSCDGDFYLESLQGYRNAHEMPKADLVIVGLKTFANQHLKELITPLLSEQTAILTLQNGLGNEEQLAELFGRERILGGVAFICSNRGEPGKVHHLSQGAIRLGEFSAGLTARAEQLSAMFNRAQVPCQAVEDLKKIRWEKLVWNIPFNGLCALTDKTTDLLLAHPPTRELISELMDEVANGANAQDLTSPIDGKAFGAHMIEITEGMDDYHPSMMIDRQQGRPLELEAIYAIPLKQAAQRGIELPRIAMLYSLLSVTEK</sequence>
<keyword evidence="14" id="KW-1185">Reference proteome</keyword>
<dbReference type="PANTHER" id="PTHR21708:SF26">
    <property type="entry name" value="2-DEHYDROPANTOATE 2-REDUCTASE"/>
    <property type="match status" value="1"/>
</dbReference>
<evidence type="ECO:0000256" key="4">
    <source>
        <dbReference type="ARBA" id="ARBA00013014"/>
    </source>
</evidence>
<evidence type="ECO:0000256" key="5">
    <source>
        <dbReference type="ARBA" id="ARBA00019465"/>
    </source>
</evidence>
<dbReference type="InterPro" id="IPR003710">
    <property type="entry name" value="ApbA"/>
</dbReference>
<evidence type="ECO:0000256" key="10">
    <source>
        <dbReference type="RuleBase" id="RU362068"/>
    </source>
</evidence>
<dbReference type="InterPro" id="IPR013328">
    <property type="entry name" value="6PGD_dom2"/>
</dbReference>
<dbReference type="Pfam" id="PF08546">
    <property type="entry name" value="ApbA_C"/>
    <property type="match status" value="1"/>
</dbReference>
<evidence type="ECO:0000256" key="2">
    <source>
        <dbReference type="ARBA" id="ARBA00004994"/>
    </source>
</evidence>
<dbReference type="InterPro" id="IPR013332">
    <property type="entry name" value="KPR_N"/>
</dbReference>
<dbReference type="InterPro" id="IPR008927">
    <property type="entry name" value="6-PGluconate_DH-like_C_sf"/>
</dbReference>
<comment type="pathway">
    <text evidence="2 10">Cofactor biosynthesis; (R)-pantothenate biosynthesis; (R)-pantoate from 3-methyl-2-oxobutanoate: step 2/2.</text>
</comment>
<dbReference type="UniPathway" id="UPA00028">
    <property type="reaction ID" value="UER00004"/>
</dbReference>
<dbReference type="Gene3D" id="1.10.1040.10">
    <property type="entry name" value="N-(1-d-carboxylethyl)-l-norvaline Dehydrogenase, domain 2"/>
    <property type="match status" value="1"/>
</dbReference>
<dbReference type="EC" id="1.1.1.169" evidence="4 10"/>
<dbReference type="FunFam" id="1.10.1040.10:FF:000017">
    <property type="entry name" value="2-dehydropantoate 2-reductase"/>
    <property type="match status" value="1"/>
</dbReference>
<dbReference type="InterPro" id="IPR051402">
    <property type="entry name" value="KPR-Related"/>
</dbReference>
<protein>
    <recommendedName>
        <fullName evidence="5 10">2-dehydropantoate 2-reductase</fullName>
        <ecNumber evidence="4 10">1.1.1.169</ecNumber>
    </recommendedName>
    <alternativeName>
        <fullName evidence="8 10">Ketopantoate reductase</fullName>
    </alternativeName>
</protein>
<reference evidence="13" key="1">
    <citation type="submission" date="2006-05" db="EMBL/GenBank/DDBJ databases">
        <title>Annotation of the draft genome assembly of Desulfuromonas acetoxidans DSM 684.</title>
        <authorList>
            <consortium name="US DOE Joint Genome Institute (JGI-ORNL)"/>
            <person name="Larimer F."/>
            <person name="Land M."/>
            <person name="Hauser L."/>
        </authorList>
    </citation>
    <scope>NUCLEOTIDE SEQUENCE [LARGE SCALE GENOMIC DNA]</scope>
    <source>
        <strain evidence="13">DSM 684</strain>
    </source>
</reference>
<dbReference type="SUPFAM" id="SSF48179">
    <property type="entry name" value="6-phosphogluconate dehydrogenase C-terminal domain-like"/>
    <property type="match status" value="1"/>
</dbReference>
<comment type="caution">
    <text evidence="13">The sequence shown here is derived from an EMBL/GenBank/DDBJ whole genome shotgun (WGS) entry which is preliminary data.</text>
</comment>
<evidence type="ECO:0000256" key="9">
    <source>
        <dbReference type="ARBA" id="ARBA00048793"/>
    </source>
</evidence>
<comment type="catalytic activity">
    <reaction evidence="9 10">
        <text>(R)-pantoate + NADP(+) = 2-dehydropantoate + NADPH + H(+)</text>
        <dbReference type="Rhea" id="RHEA:16233"/>
        <dbReference type="ChEBI" id="CHEBI:11561"/>
        <dbReference type="ChEBI" id="CHEBI:15378"/>
        <dbReference type="ChEBI" id="CHEBI:15980"/>
        <dbReference type="ChEBI" id="CHEBI:57783"/>
        <dbReference type="ChEBI" id="CHEBI:58349"/>
        <dbReference type="EC" id="1.1.1.169"/>
    </reaction>
</comment>
<evidence type="ECO:0000256" key="3">
    <source>
        <dbReference type="ARBA" id="ARBA00007870"/>
    </source>
</evidence>
<dbReference type="PANTHER" id="PTHR21708">
    <property type="entry name" value="PROBABLE 2-DEHYDROPANTOATE 2-REDUCTASE"/>
    <property type="match status" value="1"/>
</dbReference>
<evidence type="ECO:0000259" key="11">
    <source>
        <dbReference type="Pfam" id="PF02558"/>
    </source>
</evidence>